<dbReference type="InterPro" id="IPR050754">
    <property type="entry name" value="FKBP4/5/8-like"/>
</dbReference>
<dbReference type="InterPro" id="IPR011990">
    <property type="entry name" value="TPR-like_helical_dom_sf"/>
</dbReference>
<dbReference type="SMART" id="SM00028">
    <property type="entry name" value="TPR"/>
    <property type="match status" value="2"/>
</dbReference>
<evidence type="ECO:0000313" key="1">
    <source>
        <dbReference type="EMBL" id="KAK1945759.1"/>
    </source>
</evidence>
<evidence type="ECO:0000313" key="2">
    <source>
        <dbReference type="Proteomes" id="UP001259832"/>
    </source>
</evidence>
<dbReference type="InterPro" id="IPR019734">
    <property type="entry name" value="TPR_rpt"/>
</dbReference>
<dbReference type="Gene3D" id="1.25.40.10">
    <property type="entry name" value="Tetratricopeptide repeat domain"/>
    <property type="match status" value="1"/>
</dbReference>
<dbReference type="EMBL" id="JASMQC010000004">
    <property type="protein sequence ID" value="KAK1945759.1"/>
    <property type="molecule type" value="Genomic_DNA"/>
</dbReference>
<dbReference type="SUPFAM" id="SSF48452">
    <property type="entry name" value="TPR-like"/>
    <property type="match status" value="1"/>
</dbReference>
<accession>A0AAD9LT56</accession>
<organism evidence="1 2">
    <name type="scientific">Phytophthora citrophthora</name>
    <dbReference type="NCBI Taxonomy" id="4793"/>
    <lineage>
        <taxon>Eukaryota</taxon>
        <taxon>Sar</taxon>
        <taxon>Stramenopiles</taxon>
        <taxon>Oomycota</taxon>
        <taxon>Peronosporomycetes</taxon>
        <taxon>Peronosporales</taxon>
        <taxon>Peronosporaceae</taxon>
        <taxon>Phytophthora</taxon>
    </lineage>
</organism>
<sequence>MQTSTLSIAELVASTTNVTPSDDLVRIEHLKVLTDLCLKALSATDVELLNQLTSFLLSGQFQAVDNDDASELHVAKWQLLTGLLRVDAVDLTASEQDLRAVLSLMLMDRFETSDVLHAMAQWVVQLNNRQRAKDSVTANLLDVKLTSEEQDGTLLELIKQMYVTLRNSSLRKDLAGTLEKLVTTKDQAKQVVRSAVLRSLLQVALEQSDDVASGVSLDNFALVGARVASLVCFGAPDTKVESENKEKRVVVCELVVRLMLSGVSLVFTDAVRLLQLLIDNPSCRSLLPVVPDLRGALEKAHTLAELKDSKLSHDSYLKELCGMQYGLLSPEIDSYERQHGSVVGLPPNDEVNQGDKPGESALELATRYKTQGNAFFRRGNYPTARSFYRRAIAVLRCAKLQEETSLRSLSIDELLSRCSIGASVQVCSRRGDDWQDAMVSDVEESGSSSQVEVLYDADDREDEWVPISRVRLRMNTALLAAFDDLAVDCSMNMGKAFAALGDHDQSVQCFSHALFIRGGKLISALYSRGVANMARRDLTTAQQDLWEANQQCRVQQKNSVSGSTSKTNARDAEQMRALHKQIVAAYKKLQQMHANKKRLDKKVIKQMVKYLSTIPELQDQ</sequence>
<comment type="caution">
    <text evidence="1">The sequence shown here is derived from an EMBL/GenBank/DDBJ whole genome shotgun (WGS) entry which is preliminary data.</text>
</comment>
<name>A0AAD9LT56_9STRA</name>
<dbReference type="AlphaFoldDB" id="A0AAD9LT56"/>
<keyword evidence="2" id="KW-1185">Reference proteome</keyword>
<reference evidence="1" key="1">
    <citation type="submission" date="2023-08" db="EMBL/GenBank/DDBJ databases">
        <title>Reference Genome Resource for the Citrus Pathogen Phytophthora citrophthora.</title>
        <authorList>
            <person name="Moller H."/>
            <person name="Coetzee B."/>
            <person name="Rose L.J."/>
            <person name="Van Niekerk J.M."/>
        </authorList>
    </citation>
    <scope>NUCLEOTIDE SEQUENCE</scope>
    <source>
        <strain evidence="1">STE-U-9442</strain>
    </source>
</reference>
<gene>
    <name evidence="1" type="ORF">P3T76_002807</name>
</gene>
<dbReference type="PANTHER" id="PTHR46512">
    <property type="entry name" value="PEPTIDYLPROLYL ISOMERASE"/>
    <property type="match status" value="1"/>
</dbReference>
<proteinExistence type="predicted"/>
<dbReference type="Proteomes" id="UP001259832">
    <property type="component" value="Unassembled WGS sequence"/>
</dbReference>
<protein>
    <submittedName>
        <fullName evidence="1">Uncharacterized protein</fullName>
    </submittedName>
</protein>